<feature type="chain" id="PRO_5023095564" description="Carboxypeptidase regulatory-like domain-containing protein" evidence="1">
    <location>
        <begin position="25"/>
        <end position="163"/>
    </location>
</feature>
<proteinExistence type="predicted"/>
<organism evidence="2 3">
    <name type="scientific">Rubinisphaera italica</name>
    <dbReference type="NCBI Taxonomy" id="2527969"/>
    <lineage>
        <taxon>Bacteria</taxon>
        <taxon>Pseudomonadati</taxon>
        <taxon>Planctomycetota</taxon>
        <taxon>Planctomycetia</taxon>
        <taxon>Planctomycetales</taxon>
        <taxon>Planctomycetaceae</taxon>
        <taxon>Rubinisphaera</taxon>
    </lineage>
</organism>
<comment type="caution">
    <text evidence="2">The sequence shown here is derived from an EMBL/GenBank/DDBJ whole genome shotgun (WGS) entry which is preliminary data.</text>
</comment>
<reference evidence="2 3" key="1">
    <citation type="submission" date="2019-02" db="EMBL/GenBank/DDBJ databases">
        <title>Deep-cultivation of Planctomycetes and their phenomic and genomic characterization uncovers novel biology.</title>
        <authorList>
            <person name="Wiegand S."/>
            <person name="Jogler M."/>
            <person name="Boedeker C."/>
            <person name="Pinto D."/>
            <person name="Vollmers J."/>
            <person name="Rivas-Marin E."/>
            <person name="Kohn T."/>
            <person name="Peeters S.H."/>
            <person name="Heuer A."/>
            <person name="Rast P."/>
            <person name="Oberbeckmann S."/>
            <person name="Bunk B."/>
            <person name="Jeske O."/>
            <person name="Meyerdierks A."/>
            <person name="Storesund J.E."/>
            <person name="Kallscheuer N."/>
            <person name="Luecker S."/>
            <person name="Lage O.M."/>
            <person name="Pohl T."/>
            <person name="Merkel B.J."/>
            <person name="Hornburger P."/>
            <person name="Mueller R.-W."/>
            <person name="Bruemmer F."/>
            <person name="Labrenz M."/>
            <person name="Spormann A.M."/>
            <person name="Op Den Camp H."/>
            <person name="Overmann J."/>
            <person name="Amann R."/>
            <person name="Jetten M.S.M."/>
            <person name="Mascher T."/>
            <person name="Medema M.H."/>
            <person name="Devos D.P."/>
            <person name="Kaster A.-K."/>
            <person name="Ovreas L."/>
            <person name="Rohde M."/>
            <person name="Galperin M.Y."/>
            <person name="Jogler C."/>
        </authorList>
    </citation>
    <scope>NUCLEOTIDE SEQUENCE [LARGE SCALE GENOMIC DNA]</scope>
    <source>
        <strain evidence="2 3">Pan54</strain>
    </source>
</reference>
<dbReference type="Proteomes" id="UP000316095">
    <property type="component" value="Unassembled WGS sequence"/>
</dbReference>
<evidence type="ECO:0008006" key="4">
    <source>
        <dbReference type="Google" id="ProtNLM"/>
    </source>
</evidence>
<name>A0A5C5XIE6_9PLAN</name>
<protein>
    <recommendedName>
        <fullName evidence="4">Carboxypeptidase regulatory-like domain-containing protein</fullName>
    </recommendedName>
</protein>
<sequence length="163" mass="17380" precursor="true">MFIRKNLVFVLMTLCGLSIGCSQSDTEPAFFADLVIVNGKVTIDGNPVSGATVNFIPADLSQSGGIGTGVTVITGDYDLITPQPGSLESQPKGIVPGSYKVTITKLQMPDGSPVPEGTDDAMAMAMNAREAIPEKYSDPEKTELLVEVDHTSPFVQNFELKRE</sequence>
<feature type="signal peptide" evidence="1">
    <location>
        <begin position="1"/>
        <end position="24"/>
    </location>
</feature>
<keyword evidence="1" id="KW-0732">Signal</keyword>
<gene>
    <name evidence="2" type="ORF">Pan54_32210</name>
</gene>
<evidence type="ECO:0000256" key="1">
    <source>
        <dbReference type="SAM" id="SignalP"/>
    </source>
</evidence>
<dbReference type="EMBL" id="SJPG01000001">
    <property type="protein sequence ID" value="TWT62479.1"/>
    <property type="molecule type" value="Genomic_DNA"/>
</dbReference>
<evidence type="ECO:0000313" key="3">
    <source>
        <dbReference type="Proteomes" id="UP000316095"/>
    </source>
</evidence>
<keyword evidence="3" id="KW-1185">Reference proteome</keyword>
<evidence type="ECO:0000313" key="2">
    <source>
        <dbReference type="EMBL" id="TWT62479.1"/>
    </source>
</evidence>
<accession>A0A5C5XIE6</accession>
<dbReference type="AlphaFoldDB" id="A0A5C5XIE6"/>
<dbReference type="PROSITE" id="PS51257">
    <property type="entry name" value="PROKAR_LIPOPROTEIN"/>
    <property type="match status" value="1"/>
</dbReference>